<feature type="transmembrane region" description="Helical" evidence="1">
    <location>
        <begin position="59"/>
        <end position="82"/>
    </location>
</feature>
<keyword evidence="1" id="KW-0472">Membrane</keyword>
<dbReference type="PANTHER" id="PTHR34989:SF1">
    <property type="entry name" value="PROTEIN HDED"/>
    <property type="match status" value="1"/>
</dbReference>
<gene>
    <name evidence="2" type="ORF">BACOVA_03768</name>
</gene>
<comment type="caution">
    <text evidence="2">The sequence shown here is derived from an EMBL/GenBank/DDBJ whole genome shotgun (WGS) entry which is preliminary data.</text>
</comment>
<dbReference type="InterPro" id="IPR005325">
    <property type="entry name" value="DUF308_memb"/>
</dbReference>
<accession>A0AAN3A615</accession>
<evidence type="ECO:0008006" key="4">
    <source>
        <dbReference type="Google" id="ProtNLM"/>
    </source>
</evidence>
<dbReference type="PANTHER" id="PTHR34989">
    <property type="entry name" value="PROTEIN HDED"/>
    <property type="match status" value="1"/>
</dbReference>
<dbReference type="AlphaFoldDB" id="A0AAN3A615"/>
<keyword evidence="1" id="KW-0812">Transmembrane</keyword>
<feature type="transmembrane region" description="Helical" evidence="1">
    <location>
        <begin position="94"/>
        <end position="112"/>
    </location>
</feature>
<dbReference type="EMBL" id="AAXF02000052">
    <property type="protein sequence ID" value="EDO10322.1"/>
    <property type="molecule type" value="Genomic_DNA"/>
</dbReference>
<feature type="transmembrane region" description="Helical" evidence="1">
    <location>
        <begin position="150"/>
        <end position="169"/>
    </location>
</feature>
<evidence type="ECO:0000313" key="2">
    <source>
        <dbReference type="EMBL" id="EDO10322.1"/>
    </source>
</evidence>
<dbReference type="InterPro" id="IPR052712">
    <property type="entry name" value="Acid_resist_chaperone_HdeD"/>
</dbReference>
<keyword evidence="1" id="KW-1133">Transmembrane helix</keyword>
<name>A0AAN3A615_BACO1</name>
<feature type="transmembrane region" description="Helical" evidence="1">
    <location>
        <begin position="33"/>
        <end position="53"/>
    </location>
</feature>
<protein>
    <recommendedName>
        <fullName evidence="4">DUF308 domain-containing protein</fullName>
    </recommendedName>
</protein>
<feature type="transmembrane region" description="Helical" evidence="1">
    <location>
        <begin position="118"/>
        <end position="138"/>
    </location>
</feature>
<organism evidence="2 3">
    <name type="scientific">Bacteroides ovatus (strain ATCC 8483 / DSM 1896 / JCM 5824 / BCRC 10623 / CCUG 4943 / NCTC 11153)</name>
    <dbReference type="NCBI Taxonomy" id="411476"/>
    <lineage>
        <taxon>Bacteria</taxon>
        <taxon>Pseudomonadati</taxon>
        <taxon>Bacteroidota</taxon>
        <taxon>Bacteroidia</taxon>
        <taxon>Bacteroidales</taxon>
        <taxon>Bacteroidaceae</taxon>
        <taxon>Bacteroides</taxon>
    </lineage>
</organism>
<proteinExistence type="predicted"/>
<sequence>MFICYFYISVETLIFAKVLEQTRLKNIEFMKTMNYSLIRILFALVIGLVLVIWPNAAASYIVITVGVAFLIPGVISLFGYFGRKRPEGEAAPRFPIEGIGSLLFGLWLIVMPEFFADVLMFLLGFILIMGGVQQIASLSMARRWMPVPGAFYLIPSLILIAGIIALFNPTGARNTAFIIIGISSLVYSLSELINWFKFARRRPKAPVMHDDDDIEDAKIIE</sequence>
<dbReference type="Proteomes" id="UP000005475">
    <property type="component" value="Unassembled WGS sequence"/>
</dbReference>
<reference evidence="2 3" key="1">
    <citation type="submission" date="2007-03" db="EMBL/GenBank/DDBJ databases">
        <authorList>
            <person name="Fulton L."/>
            <person name="Clifton S."/>
            <person name="Fulton B."/>
            <person name="Xu J."/>
            <person name="Minx P."/>
            <person name="Pepin K.H."/>
            <person name="Johnson M."/>
            <person name="Thiruvilangam P."/>
            <person name="Bhonagiri V."/>
            <person name="Nash W.E."/>
            <person name="Mardis E.R."/>
            <person name="Wilson R.K."/>
        </authorList>
    </citation>
    <scope>NUCLEOTIDE SEQUENCE [LARGE SCALE GENOMIC DNA]</scope>
    <source>
        <strain evidence="3">ATCC 8483 / DSM 1896 / JCM 5824 / BCRC 10623 / CCUG 4943 / NCTC 11153</strain>
    </source>
</reference>
<reference evidence="3" key="2">
    <citation type="submission" date="2007-04" db="EMBL/GenBank/DDBJ databases">
        <title>Draft genome sequence of Bacteroides ovatus (ATCC 8483).</title>
        <authorList>
            <person name="Sudarsanam P."/>
            <person name="Ley R."/>
            <person name="Guruge J."/>
            <person name="Turnbaugh P.J."/>
            <person name="Mahowald M."/>
            <person name="Liep D."/>
            <person name="Gordon J."/>
        </authorList>
    </citation>
    <scope>NUCLEOTIDE SEQUENCE [LARGE SCALE GENOMIC DNA]</scope>
    <source>
        <strain evidence="3">ATCC 8483 / DSM 1896 / JCM 5824 / BCRC 10623 / CCUG 4943 / NCTC 11153</strain>
    </source>
</reference>
<dbReference type="Pfam" id="PF03729">
    <property type="entry name" value="DUF308"/>
    <property type="match status" value="2"/>
</dbReference>
<dbReference type="GO" id="GO:0005886">
    <property type="term" value="C:plasma membrane"/>
    <property type="evidence" value="ECO:0007669"/>
    <property type="project" value="TreeGrafter"/>
</dbReference>
<feature type="transmembrane region" description="Helical" evidence="1">
    <location>
        <begin position="175"/>
        <end position="196"/>
    </location>
</feature>
<evidence type="ECO:0000313" key="3">
    <source>
        <dbReference type="Proteomes" id="UP000005475"/>
    </source>
</evidence>
<evidence type="ECO:0000256" key="1">
    <source>
        <dbReference type="SAM" id="Phobius"/>
    </source>
</evidence>